<dbReference type="PANTHER" id="PTHR11214">
    <property type="entry name" value="BETA-1,3-N-ACETYLGLUCOSAMINYLTRANSFERASE"/>
    <property type="match status" value="1"/>
</dbReference>
<dbReference type="AlphaFoldDB" id="A0A8T0IHC7"/>
<evidence type="ECO:0000256" key="6">
    <source>
        <dbReference type="ARBA" id="ARBA00022692"/>
    </source>
</evidence>
<dbReference type="EC" id="2.4.1.-" evidence="12"/>
<evidence type="ECO:0000256" key="2">
    <source>
        <dbReference type="ARBA" id="ARBA00004922"/>
    </source>
</evidence>
<evidence type="ECO:0000256" key="12">
    <source>
        <dbReference type="RuleBase" id="RU363063"/>
    </source>
</evidence>
<evidence type="ECO:0000256" key="5">
    <source>
        <dbReference type="ARBA" id="ARBA00022679"/>
    </source>
</evidence>
<gene>
    <name evidence="14" type="ORF">KC19_3G057800</name>
</gene>
<evidence type="ECO:0000256" key="8">
    <source>
        <dbReference type="ARBA" id="ARBA00022989"/>
    </source>
</evidence>
<dbReference type="GO" id="GO:0008378">
    <property type="term" value="F:galactosyltransferase activity"/>
    <property type="evidence" value="ECO:0007669"/>
    <property type="project" value="TreeGrafter"/>
</dbReference>
<dbReference type="Pfam" id="PF13334">
    <property type="entry name" value="DUF4094"/>
    <property type="match status" value="1"/>
</dbReference>
<evidence type="ECO:0000256" key="4">
    <source>
        <dbReference type="ARBA" id="ARBA00022676"/>
    </source>
</evidence>
<reference evidence="14" key="1">
    <citation type="submission" date="2020-06" db="EMBL/GenBank/DDBJ databases">
        <title>WGS assembly of Ceratodon purpureus strain R40.</title>
        <authorList>
            <person name="Carey S.B."/>
            <person name="Jenkins J."/>
            <person name="Shu S."/>
            <person name="Lovell J.T."/>
            <person name="Sreedasyam A."/>
            <person name="Maumus F."/>
            <person name="Tiley G.P."/>
            <person name="Fernandez-Pozo N."/>
            <person name="Barry K."/>
            <person name="Chen C."/>
            <person name="Wang M."/>
            <person name="Lipzen A."/>
            <person name="Daum C."/>
            <person name="Saski C.A."/>
            <person name="Payton A.C."/>
            <person name="Mcbreen J.C."/>
            <person name="Conrad R.E."/>
            <person name="Kollar L.M."/>
            <person name="Olsson S."/>
            <person name="Huttunen S."/>
            <person name="Landis J.B."/>
            <person name="Wickett N.J."/>
            <person name="Johnson M.G."/>
            <person name="Rensing S.A."/>
            <person name="Grimwood J."/>
            <person name="Schmutz J."/>
            <person name="Mcdaniel S.F."/>
        </authorList>
    </citation>
    <scope>NUCLEOTIDE SEQUENCE</scope>
    <source>
        <strain evidence="14">R40</strain>
    </source>
</reference>
<dbReference type="Gene3D" id="3.90.550.50">
    <property type="match status" value="1"/>
</dbReference>
<evidence type="ECO:0000256" key="7">
    <source>
        <dbReference type="ARBA" id="ARBA00022968"/>
    </source>
</evidence>
<keyword evidence="11 12" id="KW-0464">Manganese</keyword>
<keyword evidence="7 12" id="KW-0735">Signal-anchor</keyword>
<keyword evidence="9 12" id="KW-0333">Golgi apparatus</keyword>
<dbReference type="InterPro" id="IPR025298">
    <property type="entry name" value="DUF4094"/>
</dbReference>
<keyword evidence="10 12" id="KW-0472">Membrane</keyword>
<dbReference type="Proteomes" id="UP000822688">
    <property type="component" value="Chromosome 3"/>
</dbReference>
<keyword evidence="4 12" id="KW-0328">Glycosyltransferase</keyword>
<evidence type="ECO:0000256" key="1">
    <source>
        <dbReference type="ARBA" id="ARBA00004323"/>
    </source>
</evidence>
<evidence type="ECO:0000256" key="11">
    <source>
        <dbReference type="ARBA" id="ARBA00023211"/>
    </source>
</evidence>
<evidence type="ECO:0000259" key="13">
    <source>
        <dbReference type="Pfam" id="PF13334"/>
    </source>
</evidence>
<feature type="domain" description="DUF4094" evidence="13">
    <location>
        <begin position="40"/>
        <end position="118"/>
    </location>
</feature>
<feature type="transmembrane region" description="Helical" evidence="12">
    <location>
        <begin position="40"/>
        <end position="61"/>
    </location>
</feature>
<comment type="cofactor">
    <cofactor evidence="12">
        <name>Mn(2+)</name>
        <dbReference type="ChEBI" id="CHEBI:29035"/>
    </cofactor>
</comment>
<evidence type="ECO:0000313" key="15">
    <source>
        <dbReference type="Proteomes" id="UP000822688"/>
    </source>
</evidence>
<evidence type="ECO:0000256" key="3">
    <source>
        <dbReference type="ARBA" id="ARBA00008661"/>
    </source>
</evidence>
<dbReference type="Pfam" id="PF01762">
    <property type="entry name" value="Galactosyl_T"/>
    <property type="match status" value="1"/>
</dbReference>
<proteinExistence type="inferred from homology"/>
<sequence length="379" mass="43000">MVVPMGISNGGMQWRGSHASLQLRGFGSSYQSSGNIRSNMIMLVLLLLSLLACFYVAGRLWEDAETRAYLVKVSHKRKLQLNRDIFHLSVEEQLKALNCKDQSKKLTALEMELTAAKSHGFGLKPVGFANATTVNHRLHAVVGIMTTFGNKFRRDAIRNTWMPKGEALKDLERDEGIIIRFIIGRSANRGDMTDRRLDVEKAEHDDFLLLEDHVESDDSLSLKSKSYFSTAVKQWDSDFYVKVDDDIFVNIDMLGTTLAKYRDTPRVYLGCLKSGEVVSDSSSQWYEPEWWKFGNEKSQYYLHASGQIYCLSKALAQYININSASLHAYKNEDISVGSWMLGLDIEHVDDRSFCCVASLPGWLPTLLIRSCFWHDLVIS</sequence>
<keyword evidence="15" id="KW-1185">Reference proteome</keyword>
<evidence type="ECO:0000256" key="10">
    <source>
        <dbReference type="ARBA" id="ARBA00023136"/>
    </source>
</evidence>
<dbReference type="PANTHER" id="PTHR11214:SF74">
    <property type="entry name" value="HYDROXYPROLINE O-GALACTOSYLTRANSFERASE HPGT1"/>
    <property type="match status" value="1"/>
</dbReference>
<keyword evidence="8 12" id="KW-1133">Transmembrane helix</keyword>
<organism evidence="14 15">
    <name type="scientific">Ceratodon purpureus</name>
    <name type="common">Fire moss</name>
    <name type="synonym">Dicranum purpureum</name>
    <dbReference type="NCBI Taxonomy" id="3225"/>
    <lineage>
        <taxon>Eukaryota</taxon>
        <taxon>Viridiplantae</taxon>
        <taxon>Streptophyta</taxon>
        <taxon>Embryophyta</taxon>
        <taxon>Bryophyta</taxon>
        <taxon>Bryophytina</taxon>
        <taxon>Bryopsida</taxon>
        <taxon>Dicranidae</taxon>
        <taxon>Pseudoditrichales</taxon>
        <taxon>Ditrichaceae</taxon>
        <taxon>Ceratodon</taxon>
    </lineage>
</organism>
<keyword evidence="6 12" id="KW-0812">Transmembrane</keyword>
<protein>
    <recommendedName>
        <fullName evidence="12">Hexosyltransferase</fullName>
        <ecNumber evidence="12">2.4.1.-</ecNumber>
    </recommendedName>
</protein>
<comment type="subcellular location">
    <subcellularLocation>
        <location evidence="1 12">Golgi apparatus membrane</location>
        <topology evidence="1 12">Single-pass type II membrane protein</topology>
    </subcellularLocation>
</comment>
<comment type="caution">
    <text evidence="14">The sequence shown here is derived from an EMBL/GenBank/DDBJ whole genome shotgun (WGS) entry which is preliminary data.</text>
</comment>
<dbReference type="GO" id="GO:0000139">
    <property type="term" value="C:Golgi membrane"/>
    <property type="evidence" value="ECO:0007669"/>
    <property type="project" value="UniProtKB-SubCell"/>
</dbReference>
<comment type="similarity">
    <text evidence="3 12">Belongs to the glycosyltransferase 31 family.</text>
</comment>
<accession>A0A8T0IHC7</accession>
<keyword evidence="5" id="KW-0808">Transferase</keyword>
<dbReference type="InterPro" id="IPR002659">
    <property type="entry name" value="Glyco_trans_31"/>
</dbReference>
<comment type="pathway">
    <text evidence="2">Protein modification; protein glycosylation.</text>
</comment>
<name>A0A8T0IHC7_CERPU</name>
<evidence type="ECO:0000256" key="9">
    <source>
        <dbReference type="ARBA" id="ARBA00023034"/>
    </source>
</evidence>
<evidence type="ECO:0000313" key="14">
    <source>
        <dbReference type="EMBL" id="KAG0582415.1"/>
    </source>
</evidence>
<dbReference type="EMBL" id="CM026423">
    <property type="protein sequence ID" value="KAG0582415.1"/>
    <property type="molecule type" value="Genomic_DNA"/>
</dbReference>